<dbReference type="Proteomes" id="UP000032303">
    <property type="component" value="Chromosome 2"/>
</dbReference>
<accession>A0A0C5WTJ8</accession>
<dbReference type="KEGG" id="pgb:H744_2c1708"/>
<dbReference type="OrthoDB" id="9146719at2"/>
<name>A0A0C5WTJ8_9GAMM</name>
<keyword evidence="3" id="KW-1185">Reference proteome</keyword>
<gene>
    <name evidence="2" type="ORF">H744_2c1708</name>
</gene>
<dbReference type="InterPro" id="IPR020016">
    <property type="entry name" value="Decahaem-assoc_OM_MtrB/PioB"/>
</dbReference>
<evidence type="ECO:0000313" key="3">
    <source>
        <dbReference type="Proteomes" id="UP000032303"/>
    </source>
</evidence>
<feature type="compositionally biased region" description="Basic and acidic residues" evidence="1">
    <location>
        <begin position="353"/>
        <end position="365"/>
    </location>
</feature>
<feature type="region of interest" description="Disordered" evidence="1">
    <location>
        <begin position="353"/>
        <end position="378"/>
    </location>
</feature>
<evidence type="ECO:0000313" key="2">
    <source>
        <dbReference type="EMBL" id="AJR08374.1"/>
    </source>
</evidence>
<protein>
    <submittedName>
        <fullName evidence="2">Putative outer membrane protein</fullName>
    </submittedName>
</protein>
<dbReference type="Pfam" id="PF11854">
    <property type="entry name" value="MtrB_PioB"/>
    <property type="match status" value="1"/>
</dbReference>
<dbReference type="PATRIC" id="fig|658445.3.peg.3625"/>
<dbReference type="SUPFAM" id="SSF56935">
    <property type="entry name" value="Porins"/>
    <property type="match status" value="2"/>
</dbReference>
<dbReference type="NCBIfam" id="TIGR03509">
    <property type="entry name" value="OMP_MtrB_PioB"/>
    <property type="match status" value="1"/>
</dbReference>
<proteinExistence type="predicted"/>
<reference evidence="2 3" key="1">
    <citation type="submission" date="2013-05" db="EMBL/GenBank/DDBJ databases">
        <title>Complete genome sequence of the lipase-producing bacterium Photobacterium gaetbulicola Gung47.</title>
        <authorList>
            <person name="Kim Y.-O."/>
        </authorList>
    </citation>
    <scope>NUCLEOTIDE SEQUENCE [LARGE SCALE GENOMIC DNA]</scope>
    <source>
        <strain evidence="2 3">Gung47</strain>
    </source>
</reference>
<sequence length="667" mass="75770">MKIVYPIYWLTASMTFCGYAEEESVPADNPYQDYSLKAAKEVDTSGWECKACSSDGQWQGSAALGAGYSDNGGSTRFNNWVPTHSDVGAVGTLNADLGQVNDDGEYTRFEVEDLGLKRFRIGTELGDYDGVRASLYYSQSPYYWNDDSLSAYRGDGTTLTEGDLRTFDKESIREKIQIGLKYTPPSPWQPYADMTFEQKEGTYSFYDNRVPGVGSVPGYIQKPLSHETLNTAVGVSYLEEDWLIDAAYRASVFRNDNQALYFGPASDPFADSRAYEPDNEFHQVAVSGNYRMDRQTIDGRVLWQESTSDGGLNVFPGSPNQKAKFDGKVNTVQVDAGYSNRLTSKAALKVRADYRDRDDRSDKDAVIGQTRPTTDRTRSGLEVVGDYRYNRSWKIQGGYDYRYRSREEANRKRTNESTLYLSTRYKPVDDWSAGAKVSWQDRDGSSWRNDSANSPNLRQYYLADRERLELRGDIRYQLNDSTQLSAAAWYGDEDYPTPDIGRSSGKDYGYDATVDYQHDENTVGYAYLNYQQIESKQQSANSNSPDFSRYTSELTDEAVVVGVGANRNNLMDKRLDIGLDYSYSYGKGKTSTTSNADFDYPDNRSQGHRLEVNGTYRVDDRQSIKLNIRYENYDEDDYLFAADEDSLGRVNQDYDGYFGMVSWEYKY</sequence>
<evidence type="ECO:0000256" key="1">
    <source>
        <dbReference type="SAM" id="MobiDB-lite"/>
    </source>
</evidence>
<dbReference type="HOGENOM" id="CLU_024976_0_0_6"/>
<dbReference type="STRING" id="658445.H744_2c1708"/>
<organism evidence="2 3">
    <name type="scientific">Photobacterium gaetbulicola Gung47</name>
    <dbReference type="NCBI Taxonomy" id="658445"/>
    <lineage>
        <taxon>Bacteria</taxon>
        <taxon>Pseudomonadati</taxon>
        <taxon>Pseudomonadota</taxon>
        <taxon>Gammaproteobacteria</taxon>
        <taxon>Vibrionales</taxon>
        <taxon>Vibrionaceae</taxon>
        <taxon>Photobacterium</taxon>
    </lineage>
</organism>
<dbReference type="EMBL" id="CP005974">
    <property type="protein sequence ID" value="AJR08374.1"/>
    <property type="molecule type" value="Genomic_DNA"/>
</dbReference>
<dbReference type="AlphaFoldDB" id="A0A0C5WTJ8"/>